<evidence type="ECO:0000256" key="8">
    <source>
        <dbReference type="PROSITE-ProRule" id="PRU00284"/>
    </source>
</evidence>
<sequence>MHAFNFKDWGLQTKILSFFLAIVVLILAGLLGYFLPVVGNSLMQEKRVATQSVVEVAYGVIESWAAKAGAGSMTTEAAQEAAKAELATLRYKGGEYFWVNDLHQVIVVHGVKPELNGKDLTDMKDPHGVYIFQEMVKVAKTKDQGFVNYMWPKPGSDQPVPKVSFVKLYKPWGWVVGSGIYVDDVQAQVSSLRWQILIPTVVGMGLMILIVFWVLRGIIRPLREAVAVSNAMAEGDLTVDIVSRSRDEVGQLTEAMSNMLQALRNVVSEVSLASEQVTSGSEELASSAIDLSHGATEQASAVEEVSAAMEEMTSSIGQNAENAQTTNTMTNKAARDTESGGKAVTKTVGAMKQIAEKISIIEEIARQTNLLALNAAIEAARAGEHGKGFAVVAAEVRKLAERSGASAAEISELSSSSVEVAEEAGTLLAQIVPDIQKTAELVQEISAATNEQNAGGSQVNAAIQDMDKVIQQNAAASEEVASTAEELSSQAVQLQKIVSFFKLGGRAYVPAANKVKVSKPKAKAIGGGALKPVAGPPSGGMDLEMGDMDDGDFERF</sequence>
<dbReference type="InterPro" id="IPR051310">
    <property type="entry name" value="MCP_chemotaxis"/>
</dbReference>
<protein>
    <submittedName>
        <fullName evidence="14">Methyl-accepting chemotaxis protein</fullName>
    </submittedName>
</protein>
<dbReference type="InterPro" id="IPR033480">
    <property type="entry name" value="sCache_2"/>
</dbReference>
<evidence type="ECO:0000313" key="15">
    <source>
        <dbReference type="Proteomes" id="UP001385389"/>
    </source>
</evidence>
<dbReference type="Pfam" id="PF00015">
    <property type="entry name" value="MCPsignal"/>
    <property type="match status" value="1"/>
</dbReference>
<keyword evidence="2" id="KW-1003">Cell membrane</keyword>
<name>A0ABZ2IT01_9BACT</name>
<evidence type="ECO:0000256" key="1">
    <source>
        <dbReference type="ARBA" id="ARBA00004651"/>
    </source>
</evidence>
<evidence type="ECO:0000256" key="7">
    <source>
        <dbReference type="ARBA" id="ARBA00029447"/>
    </source>
</evidence>
<keyword evidence="8" id="KW-0807">Transducer</keyword>
<feature type="coiled-coil region" evidence="9">
    <location>
        <begin position="459"/>
        <end position="486"/>
    </location>
</feature>
<comment type="subcellular location">
    <subcellularLocation>
        <location evidence="1">Cell membrane</location>
        <topology evidence="1">Multi-pass membrane protein</topology>
    </subcellularLocation>
</comment>
<dbReference type="Gene3D" id="1.10.287.950">
    <property type="entry name" value="Methyl-accepting chemotaxis protein"/>
    <property type="match status" value="1"/>
</dbReference>
<dbReference type="InterPro" id="IPR003660">
    <property type="entry name" value="HAMP_dom"/>
</dbReference>
<evidence type="ECO:0000259" key="13">
    <source>
        <dbReference type="PROSITE" id="PS50885"/>
    </source>
</evidence>
<evidence type="ECO:0000256" key="4">
    <source>
        <dbReference type="ARBA" id="ARBA00022692"/>
    </source>
</evidence>
<dbReference type="Pfam" id="PF00672">
    <property type="entry name" value="HAMP"/>
    <property type="match status" value="1"/>
</dbReference>
<dbReference type="Pfam" id="PF17200">
    <property type="entry name" value="sCache_2"/>
    <property type="match status" value="1"/>
</dbReference>
<proteinExistence type="inferred from homology"/>
<dbReference type="SMART" id="SM00283">
    <property type="entry name" value="MA"/>
    <property type="match status" value="1"/>
</dbReference>
<dbReference type="PROSITE" id="PS50111">
    <property type="entry name" value="CHEMOTAXIS_TRANSDUC_2"/>
    <property type="match status" value="1"/>
</dbReference>
<keyword evidence="15" id="KW-1185">Reference proteome</keyword>
<gene>
    <name evidence="14" type="ORF">V8V93_15485</name>
</gene>
<dbReference type="Gene3D" id="3.30.450.20">
    <property type="entry name" value="PAS domain"/>
    <property type="match status" value="1"/>
</dbReference>
<dbReference type="EMBL" id="CP146609">
    <property type="protein sequence ID" value="WWX21834.1"/>
    <property type="molecule type" value="Genomic_DNA"/>
</dbReference>
<evidence type="ECO:0000256" key="10">
    <source>
        <dbReference type="SAM" id="MobiDB-lite"/>
    </source>
</evidence>
<evidence type="ECO:0000256" key="11">
    <source>
        <dbReference type="SAM" id="Phobius"/>
    </source>
</evidence>
<evidence type="ECO:0000256" key="6">
    <source>
        <dbReference type="ARBA" id="ARBA00023136"/>
    </source>
</evidence>
<dbReference type="PROSITE" id="PS50885">
    <property type="entry name" value="HAMP"/>
    <property type="match status" value="1"/>
</dbReference>
<evidence type="ECO:0000256" key="3">
    <source>
        <dbReference type="ARBA" id="ARBA00022500"/>
    </source>
</evidence>
<dbReference type="CDD" id="cd11386">
    <property type="entry name" value="MCP_signal"/>
    <property type="match status" value="1"/>
</dbReference>
<dbReference type="InterPro" id="IPR004090">
    <property type="entry name" value="Chemotax_Me-accpt_rcpt"/>
</dbReference>
<evidence type="ECO:0000259" key="12">
    <source>
        <dbReference type="PROSITE" id="PS50111"/>
    </source>
</evidence>
<feature type="transmembrane region" description="Helical" evidence="11">
    <location>
        <begin position="15"/>
        <end position="38"/>
    </location>
</feature>
<feature type="region of interest" description="Disordered" evidence="10">
    <location>
        <begin position="528"/>
        <end position="556"/>
    </location>
</feature>
<evidence type="ECO:0000313" key="14">
    <source>
        <dbReference type="EMBL" id="WWX21834.1"/>
    </source>
</evidence>
<dbReference type="Proteomes" id="UP001385389">
    <property type="component" value="Chromosome"/>
</dbReference>
<dbReference type="SMART" id="SM00304">
    <property type="entry name" value="HAMP"/>
    <property type="match status" value="1"/>
</dbReference>
<comment type="similarity">
    <text evidence="7">Belongs to the methyl-accepting chemotaxis (MCP) protein family.</text>
</comment>
<keyword evidence="3" id="KW-0145">Chemotaxis</keyword>
<evidence type="ECO:0000256" key="9">
    <source>
        <dbReference type="SAM" id="Coils"/>
    </source>
</evidence>
<feature type="transmembrane region" description="Helical" evidence="11">
    <location>
        <begin position="196"/>
        <end position="215"/>
    </location>
</feature>
<dbReference type="PANTHER" id="PTHR43531:SF11">
    <property type="entry name" value="METHYL-ACCEPTING CHEMOTAXIS PROTEIN 3"/>
    <property type="match status" value="1"/>
</dbReference>
<dbReference type="PANTHER" id="PTHR43531">
    <property type="entry name" value="PROTEIN ICFG"/>
    <property type="match status" value="1"/>
</dbReference>
<keyword evidence="9" id="KW-0175">Coiled coil</keyword>
<evidence type="ECO:0000256" key="5">
    <source>
        <dbReference type="ARBA" id="ARBA00022989"/>
    </source>
</evidence>
<evidence type="ECO:0000256" key="2">
    <source>
        <dbReference type="ARBA" id="ARBA00022475"/>
    </source>
</evidence>
<organism evidence="14 15">
    <name type="scientific">Pseudodesulfovibrio methanolicus</name>
    <dbReference type="NCBI Taxonomy" id="3126690"/>
    <lineage>
        <taxon>Bacteria</taxon>
        <taxon>Pseudomonadati</taxon>
        <taxon>Thermodesulfobacteriota</taxon>
        <taxon>Desulfovibrionia</taxon>
        <taxon>Desulfovibrionales</taxon>
        <taxon>Desulfovibrionaceae</taxon>
    </lineage>
</organism>
<keyword evidence="4 11" id="KW-0812">Transmembrane</keyword>
<dbReference type="SMART" id="SM01049">
    <property type="entry name" value="Cache_2"/>
    <property type="match status" value="1"/>
</dbReference>
<keyword evidence="6 11" id="KW-0472">Membrane</keyword>
<dbReference type="InterPro" id="IPR004089">
    <property type="entry name" value="MCPsignal_dom"/>
</dbReference>
<dbReference type="PRINTS" id="PR00260">
    <property type="entry name" value="CHEMTRNSDUCR"/>
</dbReference>
<dbReference type="CDD" id="cd06225">
    <property type="entry name" value="HAMP"/>
    <property type="match status" value="1"/>
</dbReference>
<feature type="domain" description="HAMP" evidence="13">
    <location>
        <begin position="216"/>
        <end position="268"/>
    </location>
</feature>
<feature type="compositionally biased region" description="Acidic residues" evidence="10">
    <location>
        <begin position="544"/>
        <end position="556"/>
    </location>
</feature>
<reference evidence="14 15" key="1">
    <citation type="submission" date="2024-03" db="EMBL/GenBank/DDBJ databases">
        <title>Phenotype and Genome Characterization of a Sulfate-Reducing Bacterium Pseudodesulfovibrio sp. strain 5S69, isolated from Petroleum Reservoir in Tatarstan (Russia).</title>
        <authorList>
            <person name="Bidzhieva S.K."/>
            <person name="Kadnikov V."/>
            <person name="Tourova T.P."/>
            <person name="Samigullina S.R."/>
            <person name="Sokolova D.S."/>
            <person name="Poltaraus A.B."/>
            <person name="Avtukh A.N."/>
            <person name="Tereshina V.M."/>
            <person name="Mardanov A.V."/>
            <person name="Nazina T.N."/>
        </authorList>
    </citation>
    <scope>NUCLEOTIDE SEQUENCE [LARGE SCALE GENOMIC DNA]</scope>
    <source>
        <strain evidence="14 15">5S69</strain>
    </source>
</reference>
<dbReference type="RefSeq" id="WP_338667504.1">
    <property type="nucleotide sequence ID" value="NZ_CP146609.1"/>
</dbReference>
<accession>A0ABZ2IT01</accession>
<keyword evidence="5 11" id="KW-1133">Transmembrane helix</keyword>
<dbReference type="SUPFAM" id="SSF58104">
    <property type="entry name" value="Methyl-accepting chemotaxis protein (MCP) signaling domain"/>
    <property type="match status" value="1"/>
</dbReference>
<feature type="domain" description="Methyl-accepting transducer" evidence="12">
    <location>
        <begin position="273"/>
        <end position="488"/>
    </location>
</feature>